<evidence type="ECO:0000256" key="1">
    <source>
        <dbReference type="ARBA" id="ARBA00006069"/>
    </source>
</evidence>
<feature type="compositionally biased region" description="Basic and acidic residues" evidence="3">
    <location>
        <begin position="516"/>
        <end position="533"/>
    </location>
</feature>
<dbReference type="GO" id="GO:0005634">
    <property type="term" value="C:nucleus"/>
    <property type="evidence" value="ECO:0007669"/>
    <property type="project" value="TreeGrafter"/>
</dbReference>
<dbReference type="GO" id="GO:0000340">
    <property type="term" value="F:RNA 7-methylguanosine cap binding"/>
    <property type="evidence" value="ECO:0007669"/>
    <property type="project" value="InterPro"/>
</dbReference>
<dbReference type="RefSeq" id="XP_034251669.1">
    <property type="nucleotide sequence ID" value="XM_034395778.1"/>
</dbReference>
<organism evidence="5">
    <name type="scientific">Thrips palmi</name>
    <name type="common">Melon thrips</name>
    <dbReference type="NCBI Taxonomy" id="161013"/>
    <lineage>
        <taxon>Eukaryota</taxon>
        <taxon>Metazoa</taxon>
        <taxon>Ecdysozoa</taxon>
        <taxon>Arthropoda</taxon>
        <taxon>Hexapoda</taxon>
        <taxon>Insecta</taxon>
        <taxon>Pterygota</taxon>
        <taxon>Neoptera</taxon>
        <taxon>Paraneoptera</taxon>
        <taxon>Thysanoptera</taxon>
        <taxon>Terebrantia</taxon>
        <taxon>Thripoidea</taxon>
        <taxon>Thripidae</taxon>
        <taxon>Thrips</taxon>
    </lineage>
</organism>
<feature type="compositionally biased region" description="Low complexity" evidence="3">
    <location>
        <begin position="632"/>
        <end position="646"/>
    </location>
</feature>
<evidence type="ECO:0000313" key="4">
    <source>
        <dbReference type="Proteomes" id="UP000515158"/>
    </source>
</evidence>
<dbReference type="InParanoid" id="A0A6P9A389"/>
<evidence type="ECO:0000256" key="3">
    <source>
        <dbReference type="SAM" id="MobiDB-lite"/>
    </source>
</evidence>
<feature type="region of interest" description="Disordered" evidence="3">
    <location>
        <begin position="344"/>
        <end position="712"/>
    </location>
</feature>
<dbReference type="AlphaFoldDB" id="A0A6P9A389"/>
<gene>
    <name evidence="5" type="primary">LOC117651614</name>
</gene>
<dbReference type="GeneID" id="117651614"/>
<comment type="similarity">
    <text evidence="1">Belongs to the NCBP3 family.</text>
</comment>
<keyword evidence="4" id="KW-1185">Reference proteome</keyword>
<feature type="compositionally biased region" description="Polar residues" evidence="3">
    <location>
        <begin position="574"/>
        <end position="583"/>
    </location>
</feature>
<dbReference type="PANTHER" id="PTHR16291">
    <property type="entry name" value="NUCLEAR CAP-BINDING PROTEIN SUBUNIT 3"/>
    <property type="match status" value="1"/>
</dbReference>
<evidence type="ECO:0000256" key="2">
    <source>
        <dbReference type="ARBA" id="ARBA00019876"/>
    </source>
</evidence>
<dbReference type="KEGG" id="tpal:117651614"/>
<feature type="compositionally biased region" description="Basic and acidic residues" evidence="3">
    <location>
        <begin position="695"/>
        <end position="712"/>
    </location>
</feature>
<name>A0A6P9A389_THRPL</name>
<feature type="compositionally biased region" description="Basic and acidic residues" evidence="3">
    <location>
        <begin position="541"/>
        <end position="563"/>
    </location>
</feature>
<dbReference type="GO" id="GO:0003729">
    <property type="term" value="F:mRNA binding"/>
    <property type="evidence" value="ECO:0007669"/>
    <property type="project" value="InterPro"/>
</dbReference>
<dbReference type="Pfam" id="PF10309">
    <property type="entry name" value="NCBP3"/>
    <property type="match status" value="1"/>
</dbReference>
<accession>A0A6P9A389</accession>
<feature type="compositionally biased region" description="Acidic residues" evidence="3">
    <location>
        <begin position="1"/>
        <end position="11"/>
    </location>
</feature>
<protein>
    <recommendedName>
        <fullName evidence="2">Nuclear cap-binding protein subunit 3</fullName>
    </recommendedName>
</protein>
<evidence type="ECO:0000313" key="5">
    <source>
        <dbReference type="RefSeq" id="XP_034251669.1"/>
    </source>
</evidence>
<feature type="region of interest" description="Disordered" evidence="3">
    <location>
        <begin position="196"/>
        <end position="226"/>
    </location>
</feature>
<feature type="compositionally biased region" description="Pro residues" evidence="3">
    <location>
        <begin position="382"/>
        <end position="401"/>
    </location>
</feature>
<feature type="compositionally biased region" description="Basic residues" evidence="3">
    <location>
        <begin position="419"/>
        <end position="428"/>
    </location>
</feature>
<feature type="compositionally biased region" description="Basic residues" evidence="3">
    <location>
        <begin position="442"/>
        <end position="454"/>
    </location>
</feature>
<feature type="compositionally biased region" description="Basic residues" evidence="3">
    <location>
        <begin position="671"/>
        <end position="680"/>
    </location>
</feature>
<sequence>MDAVMEVDESAEVAPKENPMELESEEGELSDDDGEIQEADVLEDASSTDPLKKPEIPEIRVFCPLESDMKIQNRAGGFITGIDVFGKEEQARLVERAKRFGLDTSQSNLITEHSLKKLYRSVGVKEGDDKEFKFDSLQMHGTEAMSTQDVFEYFKDYAPTSIEWINDESCNVVWLDNLSAIRALLGISKPIKNLNKLRDQEPSKEKSPSKIKKEKDDENKSGEDSDVIMIEDEAETAAKQAAKLLDEELAADPEAIDALELNMHIPPGQWRKGDTHPNSDGILLRFCPRHPKTREDGPKRLPQPVFGMVGLVSKSRKQRIKEGLLVRPKMFHDDMGDERDFVISSDEEDGRNPWGTLAKSWSNIDRSRRPPAPVDDDLFGPRLPPGLPPMHRMPPSMPLPPHSILNRIGVRPEKLSTQSRRKRSKSRSHSPSLSPIVAKTKSAIHARLHGKRRKRDEDDSDDSAFSGSESDNESWSRKSKIPRMRMYADEEEVKVKERTKLQARRRLGSQSQMHSGPEKSVDLRDRLGRDGARHGGSSRTESSHSQRWRSDLSDRVVRSERVKSHSRPKPTVKSVASSVWSRLSTDRGIRIKHEEESSASDSEHSDTTSSSQENLQITRTLRDESDEDESSQSESDSSSEEYSSSEQESEESRPQGDLRSRLGFKQASSKSRSRSKKSSKSSKSTTNLPKQRSPLRIEIDNDEYYRSQKDNS</sequence>
<feature type="compositionally biased region" description="Basic and acidic residues" evidence="3">
    <location>
        <begin position="196"/>
        <end position="223"/>
    </location>
</feature>
<dbReference type="OrthoDB" id="422106at2759"/>
<dbReference type="Proteomes" id="UP000515158">
    <property type="component" value="Unplaced"/>
</dbReference>
<feature type="compositionally biased region" description="Basic and acidic residues" evidence="3">
    <location>
        <begin position="584"/>
        <end position="606"/>
    </location>
</feature>
<dbReference type="InterPro" id="IPR019416">
    <property type="entry name" value="NCBP3"/>
</dbReference>
<feature type="compositionally biased region" description="Basic and acidic residues" evidence="3">
    <location>
        <begin position="650"/>
        <end position="660"/>
    </location>
</feature>
<proteinExistence type="inferred from homology"/>
<reference evidence="5" key="1">
    <citation type="submission" date="2025-08" db="UniProtKB">
        <authorList>
            <consortium name="RefSeq"/>
        </authorList>
    </citation>
    <scope>IDENTIFICATION</scope>
    <source>
        <tissue evidence="5">Total insect</tissue>
    </source>
</reference>
<feature type="region of interest" description="Disordered" evidence="3">
    <location>
        <begin position="1"/>
        <end position="53"/>
    </location>
</feature>
<dbReference type="PANTHER" id="PTHR16291:SF0">
    <property type="entry name" value="NUCLEAR CAP-BINDING PROTEIN SUBUNIT 3"/>
    <property type="match status" value="1"/>
</dbReference>
<feature type="compositionally biased region" description="Acidic residues" evidence="3">
    <location>
        <begin position="20"/>
        <end position="43"/>
    </location>
</feature>